<dbReference type="PANTHER" id="PTHR43369">
    <property type="entry name" value="PHOSPHORIBOSYLGLYCINAMIDE FORMYLTRANSFERASE"/>
    <property type="match status" value="1"/>
</dbReference>
<comment type="similarity">
    <text evidence="4">Belongs to the GART family.</text>
</comment>
<dbReference type="SUPFAM" id="SSF53328">
    <property type="entry name" value="Formyltransferase"/>
    <property type="match status" value="1"/>
</dbReference>
<evidence type="ECO:0000259" key="7">
    <source>
        <dbReference type="Pfam" id="PF00551"/>
    </source>
</evidence>
<dbReference type="GO" id="GO:0005829">
    <property type="term" value="C:cytosol"/>
    <property type="evidence" value="ECO:0007669"/>
    <property type="project" value="TreeGrafter"/>
</dbReference>
<keyword evidence="2 8" id="KW-0808">Transferase</keyword>
<dbReference type="CDD" id="cd08645">
    <property type="entry name" value="FMT_core_GART"/>
    <property type="match status" value="1"/>
</dbReference>
<proteinExistence type="inferred from homology"/>
<dbReference type="GO" id="GO:0004644">
    <property type="term" value="F:phosphoribosylglycinamide formyltransferase activity"/>
    <property type="evidence" value="ECO:0007669"/>
    <property type="project" value="UniProtKB-UniRule"/>
</dbReference>
<dbReference type="GO" id="GO:0006189">
    <property type="term" value="P:'de novo' IMP biosynthetic process"/>
    <property type="evidence" value="ECO:0007669"/>
    <property type="project" value="UniProtKB-UniPathway"/>
</dbReference>
<dbReference type="InterPro" id="IPR002376">
    <property type="entry name" value="Formyl_transf_N"/>
</dbReference>
<dbReference type="EC" id="2.1.2.2" evidence="6"/>
<dbReference type="NCBIfam" id="TIGR00639">
    <property type="entry name" value="PurN"/>
    <property type="match status" value="1"/>
</dbReference>
<evidence type="ECO:0000313" key="8">
    <source>
        <dbReference type="EMBL" id="HFB55190.1"/>
    </source>
</evidence>
<dbReference type="Proteomes" id="UP000886042">
    <property type="component" value="Unassembled WGS sequence"/>
</dbReference>
<accession>A0A7C3FZL6</accession>
<evidence type="ECO:0000256" key="3">
    <source>
        <dbReference type="ARBA" id="ARBA00022755"/>
    </source>
</evidence>
<comment type="caution">
    <text evidence="8">The sequence shown here is derived from an EMBL/GenBank/DDBJ whole genome shotgun (WGS) entry which is preliminary data.</text>
</comment>
<evidence type="ECO:0000256" key="6">
    <source>
        <dbReference type="NCBIfam" id="TIGR00639"/>
    </source>
</evidence>
<comment type="pathway">
    <text evidence="1">Purine metabolism; IMP biosynthesis via de novo pathway; N(2)-formyl-N(1)-(5-phospho-D-ribosyl)glycinamide from N(1)-(5-phospho-D-ribosyl)glycinamide (10-formyl THF route): step 1/1.</text>
</comment>
<evidence type="ECO:0000256" key="2">
    <source>
        <dbReference type="ARBA" id="ARBA00022679"/>
    </source>
</evidence>
<dbReference type="AlphaFoldDB" id="A0A7C3FZL6"/>
<name>A0A7C3FZL6_9PROT</name>
<keyword evidence="3" id="KW-0658">Purine biosynthesis</keyword>
<evidence type="ECO:0000256" key="5">
    <source>
        <dbReference type="ARBA" id="ARBA00047664"/>
    </source>
</evidence>
<dbReference type="InterPro" id="IPR004607">
    <property type="entry name" value="GART"/>
</dbReference>
<dbReference type="EMBL" id="DRMN01000305">
    <property type="protein sequence ID" value="HFB55190.1"/>
    <property type="molecule type" value="Genomic_DNA"/>
</dbReference>
<sequence>MRKIRTAVLISGGGSNMEALATASQATDFPASIEIVISNKANAKGLKKAQKISISTCVIDHTSFKTREKFEQELHAKLEEFNIELICLAGFMRILTPDFVGKWPGRLINIHPSLLPKYKGLHTHQRAISAGDKEHGCTVHYVNEHMDEGKIIAQAKVSVLP</sequence>
<feature type="domain" description="Formyl transferase N-terminal" evidence="7">
    <location>
        <begin position="5"/>
        <end position="161"/>
    </location>
</feature>
<evidence type="ECO:0000256" key="4">
    <source>
        <dbReference type="ARBA" id="ARBA00038440"/>
    </source>
</evidence>
<dbReference type="PANTHER" id="PTHR43369:SF2">
    <property type="entry name" value="PHOSPHORIBOSYLGLYCINAMIDE FORMYLTRANSFERASE"/>
    <property type="match status" value="1"/>
</dbReference>
<dbReference type="Pfam" id="PF00551">
    <property type="entry name" value="Formyl_trans_N"/>
    <property type="match status" value="1"/>
</dbReference>
<dbReference type="UniPathway" id="UPA00074">
    <property type="reaction ID" value="UER00126"/>
</dbReference>
<evidence type="ECO:0000256" key="1">
    <source>
        <dbReference type="ARBA" id="ARBA00005054"/>
    </source>
</evidence>
<dbReference type="Gene3D" id="3.40.50.170">
    <property type="entry name" value="Formyl transferase, N-terminal domain"/>
    <property type="match status" value="1"/>
</dbReference>
<gene>
    <name evidence="8" type="ORF">ENJ46_04625</name>
</gene>
<organism evidence="8">
    <name type="scientific">Hellea balneolensis</name>
    <dbReference type="NCBI Taxonomy" id="287478"/>
    <lineage>
        <taxon>Bacteria</taxon>
        <taxon>Pseudomonadati</taxon>
        <taxon>Pseudomonadota</taxon>
        <taxon>Alphaproteobacteria</taxon>
        <taxon>Maricaulales</taxon>
        <taxon>Robiginitomaculaceae</taxon>
        <taxon>Hellea</taxon>
    </lineage>
</organism>
<reference evidence="8" key="1">
    <citation type="journal article" date="2020" name="mSystems">
        <title>Genome- and Community-Level Interaction Insights into Carbon Utilization and Element Cycling Functions of Hydrothermarchaeota in Hydrothermal Sediment.</title>
        <authorList>
            <person name="Zhou Z."/>
            <person name="Liu Y."/>
            <person name="Xu W."/>
            <person name="Pan J."/>
            <person name="Luo Z.H."/>
            <person name="Li M."/>
        </authorList>
    </citation>
    <scope>NUCLEOTIDE SEQUENCE [LARGE SCALE GENOMIC DNA]</scope>
    <source>
        <strain evidence="8">HyVt-489</strain>
    </source>
</reference>
<dbReference type="PROSITE" id="PS00373">
    <property type="entry name" value="GART"/>
    <property type="match status" value="1"/>
</dbReference>
<protein>
    <recommendedName>
        <fullName evidence="6">Phosphoribosylglycinamide formyltransferase</fullName>
        <ecNumber evidence="6">2.1.2.2</ecNumber>
    </recommendedName>
</protein>
<dbReference type="InterPro" id="IPR036477">
    <property type="entry name" value="Formyl_transf_N_sf"/>
</dbReference>
<feature type="non-terminal residue" evidence="8">
    <location>
        <position position="161"/>
    </location>
</feature>
<dbReference type="InterPro" id="IPR001555">
    <property type="entry name" value="GART_AS"/>
</dbReference>
<comment type="catalytic activity">
    <reaction evidence="5">
        <text>N(1)-(5-phospho-beta-D-ribosyl)glycinamide + (6R)-10-formyltetrahydrofolate = N(2)-formyl-N(1)-(5-phospho-beta-D-ribosyl)glycinamide + (6S)-5,6,7,8-tetrahydrofolate + H(+)</text>
        <dbReference type="Rhea" id="RHEA:15053"/>
        <dbReference type="ChEBI" id="CHEBI:15378"/>
        <dbReference type="ChEBI" id="CHEBI:57453"/>
        <dbReference type="ChEBI" id="CHEBI:143788"/>
        <dbReference type="ChEBI" id="CHEBI:147286"/>
        <dbReference type="ChEBI" id="CHEBI:195366"/>
        <dbReference type="EC" id="2.1.2.2"/>
    </reaction>
</comment>